<reference evidence="9 10" key="1">
    <citation type="journal article" date="2014" name="Agronomy (Basel)">
        <title>A Draft Genome Sequence for Ensete ventricosum, the Drought-Tolerant Tree Against Hunger.</title>
        <authorList>
            <person name="Harrison J."/>
            <person name="Moore K.A."/>
            <person name="Paszkiewicz K."/>
            <person name="Jones T."/>
            <person name="Grant M."/>
            <person name="Ambacheew D."/>
            <person name="Muzemil S."/>
            <person name="Studholme D.J."/>
        </authorList>
    </citation>
    <scope>NUCLEOTIDE SEQUENCE [LARGE SCALE GENOMIC DNA]</scope>
</reference>
<keyword evidence="7 8" id="KW-0624">Polysaccharide degradation</keyword>
<evidence type="ECO:0000256" key="2">
    <source>
        <dbReference type="ARBA" id="ARBA00005652"/>
    </source>
</evidence>
<name>A0A427B0C4_ENSVE</name>
<comment type="catalytic activity">
    <reaction evidence="1 8">
        <text>Hydrolysis of (1-&gt;4)-alpha-D-glucosidic linkages in polysaccharides so as to remove successive maltose units from the non-reducing ends of the chains.</text>
        <dbReference type="EC" id="3.2.1.2"/>
    </reaction>
</comment>
<dbReference type="InterPro" id="IPR017853">
    <property type="entry name" value="GH"/>
</dbReference>
<sequence length="261" mass="29550">MVDVWWGIVEGKGPKLYDWSAYRDLFRMVEEEGLKLQAIMSFHNCVEGSTVNIPMPPWILEVGKSNPDIYYTNRRGARNQEYLTVGVDNQPLFQERTAVEVEKMADFLDAGVITDVEVGLGPSGELRYPSYPAAQGWVFPGIGEFQVRSLIMHGDQILDAANEAFLGCKVKIVAKATGIHWWYKDDSHAAELTAGYYNLNDRDGYRPIARMLARHDAILNFTCAEMINSEQIKMAMSGAEELVQQVIKSWIWRRDSTDACM</sequence>
<dbReference type="PRINTS" id="PR00750">
    <property type="entry name" value="BETAAMYLASE"/>
</dbReference>
<comment type="similarity">
    <text evidence="2 8">Belongs to the glycosyl hydrolase 14 family.</text>
</comment>
<dbReference type="InterPro" id="IPR001554">
    <property type="entry name" value="Glyco_hydro_14"/>
</dbReference>
<evidence type="ECO:0000256" key="4">
    <source>
        <dbReference type="ARBA" id="ARBA00022801"/>
    </source>
</evidence>
<dbReference type="Pfam" id="PF01373">
    <property type="entry name" value="Glyco_hydro_14"/>
    <property type="match status" value="2"/>
</dbReference>
<accession>A0A427B0C4</accession>
<protein>
    <recommendedName>
        <fullName evidence="3 8">Beta-amylase</fullName>
        <ecNumber evidence="3 8">3.2.1.2</ecNumber>
    </recommendedName>
</protein>
<keyword evidence="5 8" id="KW-0119">Carbohydrate metabolism</keyword>
<proteinExistence type="inferred from homology"/>
<evidence type="ECO:0000256" key="6">
    <source>
        <dbReference type="ARBA" id="ARBA00023295"/>
    </source>
</evidence>
<dbReference type="GO" id="GO:0000272">
    <property type="term" value="P:polysaccharide catabolic process"/>
    <property type="evidence" value="ECO:0007669"/>
    <property type="project" value="UniProtKB-KW"/>
</dbReference>
<keyword evidence="6 8" id="KW-0326">Glycosidase</keyword>
<dbReference type="SUPFAM" id="SSF51445">
    <property type="entry name" value="(Trans)glycosidases"/>
    <property type="match status" value="1"/>
</dbReference>
<dbReference type="PROSITE" id="PS00679">
    <property type="entry name" value="BETA_AMYLASE_2"/>
    <property type="match status" value="1"/>
</dbReference>
<evidence type="ECO:0000256" key="7">
    <source>
        <dbReference type="ARBA" id="ARBA00023326"/>
    </source>
</evidence>
<dbReference type="GO" id="GO:0016161">
    <property type="term" value="F:beta-amylase activity"/>
    <property type="evidence" value="ECO:0007669"/>
    <property type="project" value="UniProtKB-EC"/>
</dbReference>
<dbReference type="AlphaFoldDB" id="A0A427B0C4"/>
<organism evidence="9 10">
    <name type="scientific">Ensete ventricosum</name>
    <name type="common">Abyssinian banana</name>
    <name type="synonym">Musa ensete</name>
    <dbReference type="NCBI Taxonomy" id="4639"/>
    <lineage>
        <taxon>Eukaryota</taxon>
        <taxon>Viridiplantae</taxon>
        <taxon>Streptophyta</taxon>
        <taxon>Embryophyta</taxon>
        <taxon>Tracheophyta</taxon>
        <taxon>Spermatophyta</taxon>
        <taxon>Magnoliopsida</taxon>
        <taxon>Liliopsida</taxon>
        <taxon>Zingiberales</taxon>
        <taxon>Musaceae</taxon>
        <taxon>Ensete</taxon>
    </lineage>
</organism>
<dbReference type="EC" id="3.2.1.2" evidence="3 8"/>
<dbReference type="InterPro" id="IPR018238">
    <property type="entry name" value="Glyco_hydro_14_CS"/>
</dbReference>
<dbReference type="PANTHER" id="PTHR31352:SF40">
    <property type="entry name" value="BETA-AMYLASE 6"/>
    <property type="match status" value="1"/>
</dbReference>
<evidence type="ECO:0000313" key="9">
    <source>
        <dbReference type="EMBL" id="RRT81951.1"/>
    </source>
</evidence>
<dbReference type="Gene3D" id="3.20.20.80">
    <property type="entry name" value="Glycosidases"/>
    <property type="match status" value="2"/>
</dbReference>
<dbReference type="PANTHER" id="PTHR31352">
    <property type="entry name" value="BETA-AMYLASE 1, CHLOROPLASTIC"/>
    <property type="match status" value="1"/>
</dbReference>
<gene>
    <name evidence="9" type="ORF">B296_00002490</name>
</gene>
<feature type="non-terminal residue" evidence="9">
    <location>
        <position position="261"/>
    </location>
</feature>
<comment type="caution">
    <text evidence="9">The sequence shown here is derived from an EMBL/GenBank/DDBJ whole genome shotgun (WGS) entry which is preliminary data.</text>
</comment>
<dbReference type="Proteomes" id="UP000287651">
    <property type="component" value="Unassembled WGS sequence"/>
</dbReference>
<evidence type="ECO:0000256" key="5">
    <source>
        <dbReference type="ARBA" id="ARBA00023277"/>
    </source>
</evidence>
<evidence type="ECO:0000256" key="3">
    <source>
        <dbReference type="ARBA" id="ARBA00012594"/>
    </source>
</evidence>
<evidence type="ECO:0000256" key="8">
    <source>
        <dbReference type="RuleBase" id="RU000509"/>
    </source>
</evidence>
<evidence type="ECO:0000313" key="10">
    <source>
        <dbReference type="Proteomes" id="UP000287651"/>
    </source>
</evidence>
<dbReference type="EMBL" id="AMZH03000791">
    <property type="protein sequence ID" value="RRT81951.1"/>
    <property type="molecule type" value="Genomic_DNA"/>
</dbReference>
<keyword evidence="4 8" id="KW-0378">Hydrolase</keyword>
<evidence type="ECO:0000256" key="1">
    <source>
        <dbReference type="ARBA" id="ARBA00000546"/>
    </source>
</evidence>